<accession>A0A1E5Q972</accession>
<keyword evidence="2" id="KW-1185">Reference proteome</keyword>
<name>A0A1E5Q972_9PROT</name>
<organism evidence="1 2">
    <name type="scientific">Magnetovibrio blakemorei</name>
    <dbReference type="NCBI Taxonomy" id="28181"/>
    <lineage>
        <taxon>Bacteria</taxon>
        <taxon>Pseudomonadati</taxon>
        <taxon>Pseudomonadota</taxon>
        <taxon>Alphaproteobacteria</taxon>
        <taxon>Rhodospirillales</taxon>
        <taxon>Magnetovibrionaceae</taxon>
        <taxon>Magnetovibrio</taxon>
    </lineage>
</organism>
<dbReference type="AlphaFoldDB" id="A0A1E5Q972"/>
<dbReference type="EMBL" id="MCGG01000018">
    <property type="protein sequence ID" value="OEJ67915.1"/>
    <property type="molecule type" value="Genomic_DNA"/>
</dbReference>
<dbReference type="RefSeq" id="WP_170826979.1">
    <property type="nucleotide sequence ID" value="NZ_MCGG01000018.1"/>
</dbReference>
<evidence type="ECO:0008006" key="3">
    <source>
        <dbReference type="Google" id="ProtNLM"/>
    </source>
</evidence>
<dbReference type="Pfam" id="PF10649">
    <property type="entry name" value="DUF2478"/>
    <property type="match status" value="1"/>
</dbReference>
<evidence type="ECO:0000313" key="2">
    <source>
        <dbReference type="Proteomes" id="UP000095347"/>
    </source>
</evidence>
<comment type="caution">
    <text evidence="1">The sequence shown here is derived from an EMBL/GenBank/DDBJ whole genome shotgun (WGS) entry which is preliminary data.</text>
</comment>
<protein>
    <recommendedName>
        <fullName evidence="3">3-dehydroquinate dehydratase</fullName>
    </recommendedName>
</protein>
<reference evidence="2" key="1">
    <citation type="submission" date="2016-07" db="EMBL/GenBank/DDBJ databases">
        <authorList>
            <person name="Florea S."/>
            <person name="Webb J.S."/>
            <person name="Jaromczyk J."/>
            <person name="Schardl C.L."/>
        </authorList>
    </citation>
    <scope>NUCLEOTIDE SEQUENCE [LARGE SCALE GENOMIC DNA]</scope>
    <source>
        <strain evidence="2">MV-1</strain>
    </source>
</reference>
<dbReference type="InterPro" id="IPR018912">
    <property type="entry name" value="DUF2478"/>
</dbReference>
<evidence type="ECO:0000313" key="1">
    <source>
        <dbReference type="EMBL" id="OEJ67915.1"/>
    </source>
</evidence>
<dbReference type="STRING" id="28181.BEN30_07915"/>
<gene>
    <name evidence="1" type="ORF">BEN30_07915</name>
</gene>
<dbReference type="Proteomes" id="UP000095347">
    <property type="component" value="Unassembled WGS sequence"/>
</dbReference>
<proteinExistence type="predicted"/>
<sequence>MSNPKIAGVVYERGAPIRDLMKAFVQILKANNVNVHGILQEVPQELDPANAGCGVDAIDIKTGEHVALVRPTQYELDNNICSLDVAQLAEASMILRRALDDHADIVVVEKFGKHEKDGGGLSDELLAVMAENIPTVVSVPLFEQEAWEQFTGGLGTMLSCELDQVVTWWNAQKP</sequence>